<keyword evidence="1" id="KW-0472">Membrane</keyword>
<evidence type="ECO:0000256" key="1">
    <source>
        <dbReference type="SAM" id="Phobius"/>
    </source>
</evidence>
<feature type="transmembrane region" description="Helical" evidence="1">
    <location>
        <begin position="7"/>
        <end position="27"/>
    </location>
</feature>
<evidence type="ECO:0000313" key="3">
    <source>
        <dbReference type="Proteomes" id="UP000198892"/>
    </source>
</evidence>
<accession>A0A1I5US23</accession>
<dbReference type="RefSeq" id="WP_093337883.1">
    <property type="nucleotide sequence ID" value="NZ_FOXD01000014.1"/>
</dbReference>
<keyword evidence="1" id="KW-0812">Transmembrane</keyword>
<dbReference type="OrthoDB" id="2643649at2"/>
<gene>
    <name evidence="2" type="ORF">SAMN05518683_11416</name>
</gene>
<proteinExistence type="predicted"/>
<protein>
    <submittedName>
        <fullName evidence="2">Uncharacterized protein</fullName>
    </submittedName>
</protein>
<evidence type="ECO:0000313" key="2">
    <source>
        <dbReference type="EMBL" id="SFP97526.1"/>
    </source>
</evidence>
<sequence>MKGVEWVIASIFIIVGLHCLVTAGTLLAGGVEGSTYFSLLLRICFWMCVPILGVFIIYIIIMTIKKQKGKV</sequence>
<dbReference type="AlphaFoldDB" id="A0A1I5US23"/>
<dbReference type="STRING" id="1884432.SAMN05518683_11416"/>
<keyword evidence="3" id="KW-1185">Reference proteome</keyword>
<organism evidence="2 3">
    <name type="scientific">Salibacterium halotolerans</name>
    <dbReference type="NCBI Taxonomy" id="1884432"/>
    <lineage>
        <taxon>Bacteria</taxon>
        <taxon>Bacillati</taxon>
        <taxon>Bacillota</taxon>
        <taxon>Bacilli</taxon>
        <taxon>Bacillales</taxon>
        <taxon>Bacillaceae</taxon>
    </lineage>
</organism>
<feature type="transmembrane region" description="Helical" evidence="1">
    <location>
        <begin position="39"/>
        <end position="61"/>
    </location>
</feature>
<keyword evidence="1" id="KW-1133">Transmembrane helix</keyword>
<reference evidence="3" key="1">
    <citation type="submission" date="2016-10" db="EMBL/GenBank/DDBJ databases">
        <authorList>
            <person name="Varghese N."/>
            <person name="Submissions S."/>
        </authorList>
    </citation>
    <scope>NUCLEOTIDE SEQUENCE [LARGE SCALE GENOMIC DNA]</scope>
    <source>
        <strain evidence="3">S7</strain>
    </source>
</reference>
<name>A0A1I5US23_9BACI</name>
<dbReference type="Proteomes" id="UP000198892">
    <property type="component" value="Unassembled WGS sequence"/>
</dbReference>
<dbReference type="EMBL" id="FOXD01000014">
    <property type="protein sequence ID" value="SFP97526.1"/>
    <property type="molecule type" value="Genomic_DNA"/>
</dbReference>